<evidence type="ECO:0000313" key="11">
    <source>
        <dbReference type="EMBL" id="EFN78904.1"/>
    </source>
</evidence>
<dbReference type="OrthoDB" id="6617147at2759"/>
<dbReference type="InterPro" id="IPR004117">
    <property type="entry name" value="7tm6_olfct_rcpt"/>
</dbReference>
<evidence type="ECO:0000256" key="1">
    <source>
        <dbReference type="ARBA" id="ARBA00004651"/>
    </source>
</evidence>
<keyword evidence="2" id="KW-1003">Cell membrane</keyword>
<dbReference type="GO" id="GO:0007165">
    <property type="term" value="P:signal transduction"/>
    <property type="evidence" value="ECO:0007669"/>
    <property type="project" value="UniProtKB-KW"/>
</dbReference>
<evidence type="ECO:0000256" key="7">
    <source>
        <dbReference type="ARBA" id="ARBA00023136"/>
    </source>
</evidence>
<evidence type="ECO:0008006" key="13">
    <source>
        <dbReference type="Google" id="ProtNLM"/>
    </source>
</evidence>
<dbReference type="InParanoid" id="E2BZK6"/>
<dbReference type="Proteomes" id="UP000008237">
    <property type="component" value="Unassembled WGS sequence"/>
</dbReference>
<proteinExistence type="predicted"/>
<dbReference type="GO" id="GO:0005549">
    <property type="term" value="F:odorant binding"/>
    <property type="evidence" value="ECO:0007669"/>
    <property type="project" value="InterPro"/>
</dbReference>
<evidence type="ECO:0000256" key="9">
    <source>
        <dbReference type="ARBA" id="ARBA00023224"/>
    </source>
</evidence>
<keyword evidence="7 10" id="KW-0472">Membrane</keyword>
<evidence type="ECO:0000313" key="12">
    <source>
        <dbReference type="Proteomes" id="UP000008237"/>
    </source>
</evidence>
<evidence type="ECO:0000256" key="3">
    <source>
        <dbReference type="ARBA" id="ARBA00022606"/>
    </source>
</evidence>
<dbReference type="EMBL" id="GL451627">
    <property type="protein sequence ID" value="EFN78904.1"/>
    <property type="molecule type" value="Genomic_DNA"/>
</dbReference>
<evidence type="ECO:0000256" key="2">
    <source>
        <dbReference type="ARBA" id="ARBA00022475"/>
    </source>
</evidence>
<reference evidence="11 12" key="1">
    <citation type="journal article" date="2010" name="Science">
        <title>Genomic comparison of the ants Camponotus floridanus and Harpegnathos saltator.</title>
        <authorList>
            <person name="Bonasio R."/>
            <person name="Zhang G."/>
            <person name="Ye C."/>
            <person name="Mutti N.S."/>
            <person name="Fang X."/>
            <person name="Qin N."/>
            <person name="Donahue G."/>
            <person name="Yang P."/>
            <person name="Li Q."/>
            <person name="Li C."/>
            <person name="Zhang P."/>
            <person name="Huang Z."/>
            <person name="Berger S.L."/>
            <person name="Reinberg D."/>
            <person name="Wang J."/>
            <person name="Liebig J."/>
        </authorList>
    </citation>
    <scope>NUCLEOTIDE SEQUENCE [LARGE SCALE GENOMIC DNA]</scope>
    <source>
        <strain evidence="11 12">R22 G/1</strain>
    </source>
</reference>
<comment type="subcellular location">
    <subcellularLocation>
        <location evidence="1">Cell membrane</location>
        <topology evidence="1">Multi-pass membrane protein</topology>
    </subcellularLocation>
</comment>
<organism evidence="12">
    <name type="scientific">Harpegnathos saltator</name>
    <name type="common">Jerdon's jumping ant</name>
    <dbReference type="NCBI Taxonomy" id="610380"/>
    <lineage>
        <taxon>Eukaryota</taxon>
        <taxon>Metazoa</taxon>
        <taxon>Ecdysozoa</taxon>
        <taxon>Arthropoda</taxon>
        <taxon>Hexapoda</taxon>
        <taxon>Insecta</taxon>
        <taxon>Pterygota</taxon>
        <taxon>Neoptera</taxon>
        <taxon>Endopterygota</taxon>
        <taxon>Hymenoptera</taxon>
        <taxon>Apocrita</taxon>
        <taxon>Aculeata</taxon>
        <taxon>Formicoidea</taxon>
        <taxon>Formicidae</taxon>
        <taxon>Ponerinae</taxon>
        <taxon>Ponerini</taxon>
        <taxon>Harpegnathos</taxon>
    </lineage>
</organism>
<keyword evidence="4 10" id="KW-0812">Transmembrane</keyword>
<dbReference type="PANTHER" id="PTHR21137">
    <property type="entry name" value="ODORANT RECEPTOR"/>
    <property type="match status" value="1"/>
</dbReference>
<dbReference type="PANTHER" id="PTHR21137:SF35">
    <property type="entry name" value="ODORANT RECEPTOR 19A-RELATED"/>
    <property type="match status" value="1"/>
</dbReference>
<keyword evidence="12" id="KW-1185">Reference proteome</keyword>
<keyword evidence="3" id="KW-0716">Sensory transduction</keyword>
<evidence type="ECO:0000256" key="4">
    <source>
        <dbReference type="ARBA" id="ARBA00022692"/>
    </source>
</evidence>
<protein>
    <recommendedName>
        <fullName evidence="13">Odorant receptor 13a</fullName>
    </recommendedName>
</protein>
<dbReference type="GO" id="GO:0005886">
    <property type="term" value="C:plasma membrane"/>
    <property type="evidence" value="ECO:0007669"/>
    <property type="project" value="UniProtKB-SubCell"/>
</dbReference>
<feature type="transmembrane region" description="Helical" evidence="10">
    <location>
        <begin position="20"/>
        <end position="38"/>
    </location>
</feature>
<name>E2BZK6_HARSA</name>
<dbReference type="GO" id="GO:0004984">
    <property type="term" value="F:olfactory receptor activity"/>
    <property type="evidence" value="ECO:0007669"/>
    <property type="project" value="InterPro"/>
</dbReference>
<evidence type="ECO:0000256" key="10">
    <source>
        <dbReference type="SAM" id="Phobius"/>
    </source>
</evidence>
<keyword evidence="6 10" id="KW-1133">Transmembrane helix</keyword>
<keyword evidence="8" id="KW-0675">Receptor</keyword>
<evidence type="ECO:0000256" key="6">
    <source>
        <dbReference type="ARBA" id="ARBA00022989"/>
    </source>
</evidence>
<evidence type="ECO:0000256" key="8">
    <source>
        <dbReference type="ARBA" id="ARBA00023170"/>
    </source>
</evidence>
<sequence>MVSAGLFLFVEERGNTDLVMMHIGPFLCFLMTITKYICLVLHVDDIRSCVDCVELDWNIARSDEDHEVMVRNAKIGRLTATSLAVFMHSAIQCYGISRCLIKDVVEVDDVNVSIRELPFPFYNKILDVRFSPAYEVVLFVHCSSAFFISGITSVNCGLMAIFVMHACGQLKILTMWLGNIVHDDDVADVNMMQKKLGFIIEHHLRVVK</sequence>
<dbReference type="AlphaFoldDB" id="E2BZK6"/>
<gene>
    <name evidence="11" type="ORF">EAI_02317</name>
</gene>
<keyword evidence="9" id="KW-0807">Transducer</keyword>
<evidence type="ECO:0000256" key="5">
    <source>
        <dbReference type="ARBA" id="ARBA00022725"/>
    </source>
</evidence>
<accession>E2BZK6</accession>
<dbReference type="Pfam" id="PF02949">
    <property type="entry name" value="7tm_6"/>
    <property type="match status" value="1"/>
</dbReference>
<keyword evidence="5" id="KW-0552">Olfaction</keyword>